<gene>
    <name evidence="4" type="ORF">KOR34_19330</name>
</gene>
<feature type="region of interest" description="Disordered" evidence="1">
    <location>
        <begin position="156"/>
        <end position="175"/>
    </location>
</feature>
<feature type="chain" id="PRO_5022681669" evidence="2">
    <location>
        <begin position="19"/>
        <end position="235"/>
    </location>
</feature>
<dbReference type="InterPro" id="IPR036034">
    <property type="entry name" value="PDZ_sf"/>
</dbReference>
<feature type="signal peptide" evidence="2">
    <location>
        <begin position="1"/>
        <end position="18"/>
    </location>
</feature>
<dbReference type="AlphaFoldDB" id="A0A5C5VGC1"/>
<keyword evidence="2" id="KW-0732">Signal</keyword>
<reference evidence="4 5" key="1">
    <citation type="submission" date="2019-02" db="EMBL/GenBank/DDBJ databases">
        <title>Deep-cultivation of Planctomycetes and their phenomic and genomic characterization uncovers novel biology.</title>
        <authorList>
            <person name="Wiegand S."/>
            <person name="Jogler M."/>
            <person name="Boedeker C."/>
            <person name="Pinto D."/>
            <person name="Vollmers J."/>
            <person name="Rivas-Marin E."/>
            <person name="Kohn T."/>
            <person name="Peeters S.H."/>
            <person name="Heuer A."/>
            <person name="Rast P."/>
            <person name="Oberbeckmann S."/>
            <person name="Bunk B."/>
            <person name="Jeske O."/>
            <person name="Meyerdierks A."/>
            <person name="Storesund J.E."/>
            <person name="Kallscheuer N."/>
            <person name="Luecker S."/>
            <person name="Lage O.M."/>
            <person name="Pohl T."/>
            <person name="Merkel B.J."/>
            <person name="Hornburger P."/>
            <person name="Mueller R.-W."/>
            <person name="Bruemmer F."/>
            <person name="Labrenz M."/>
            <person name="Spormann A.M."/>
            <person name="Op Den Camp H."/>
            <person name="Overmann J."/>
            <person name="Amann R."/>
            <person name="Jetten M.S.M."/>
            <person name="Mascher T."/>
            <person name="Medema M.H."/>
            <person name="Devos D.P."/>
            <person name="Kaster A.-K."/>
            <person name="Ovreas L."/>
            <person name="Rohde M."/>
            <person name="Galperin M.Y."/>
            <person name="Jogler C."/>
        </authorList>
    </citation>
    <scope>NUCLEOTIDE SEQUENCE [LARGE SCALE GENOMIC DNA]</scope>
    <source>
        <strain evidence="4 5">KOR34</strain>
    </source>
</reference>
<feature type="compositionally biased region" description="Low complexity" evidence="1">
    <location>
        <begin position="163"/>
        <end position="175"/>
    </location>
</feature>
<organism evidence="4 5">
    <name type="scientific">Posidoniimonas corsicana</name>
    <dbReference type="NCBI Taxonomy" id="1938618"/>
    <lineage>
        <taxon>Bacteria</taxon>
        <taxon>Pseudomonadati</taxon>
        <taxon>Planctomycetota</taxon>
        <taxon>Planctomycetia</taxon>
        <taxon>Pirellulales</taxon>
        <taxon>Lacipirellulaceae</taxon>
        <taxon>Posidoniimonas</taxon>
    </lineage>
</organism>
<dbReference type="OrthoDB" id="3521766at2"/>
<name>A0A5C5VGC1_9BACT</name>
<dbReference type="InterPro" id="IPR001478">
    <property type="entry name" value="PDZ"/>
</dbReference>
<evidence type="ECO:0000256" key="2">
    <source>
        <dbReference type="SAM" id="SignalP"/>
    </source>
</evidence>
<dbReference type="SMART" id="SM00228">
    <property type="entry name" value="PDZ"/>
    <property type="match status" value="1"/>
</dbReference>
<dbReference type="SUPFAM" id="SSF50156">
    <property type="entry name" value="PDZ domain-like"/>
    <property type="match status" value="1"/>
</dbReference>
<sequence precursor="true">MSRSVLLIVALAATPVLAQGPRITTYGPESLEHLKRSTLSQLLPPSLHAAAGIATPVNRVELNWGLKFDAMPELYQRLPELQDGAGLYVSEVRAGSPAEAAGIRAGHVVLQVNGQIATDPAKVGPLDRPADLILLTGAGPHKVTLQPRVALPTSSRVGGMWQTTGPRSASASSSVGRSPVTAFASSMTNGLYKIEAVVQTADGPQKVNLAGAAGEVQKQLDALSPEVAAALRAQM</sequence>
<evidence type="ECO:0000256" key="1">
    <source>
        <dbReference type="SAM" id="MobiDB-lite"/>
    </source>
</evidence>
<comment type="caution">
    <text evidence="4">The sequence shown here is derived from an EMBL/GenBank/DDBJ whole genome shotgun (WGS) entry which is preliminary data.</text>
</comment>
<dbReference type="PROSITE" id="PS50106">
    <property type="entry name" value="PDZ"/>
    <property type="match status" value="1"/>
</dbReference>
<evidence type="ECO:0000313" key="5">
    <source>
        <dbReference type="Proteomes" id="UP000316714"/>
    </source>
</evidence>
<evidence type="ECO:0000313" key="4">
    <source>
        <dbReference type="EMBL" id="TWT36987.1"/>
    </source>
</evidence>
<dbReference type="Proteomes" id="UP000316714">
    <property type="component" value="Unassembled WGS sequence"/>
</dbReference>
<dbReference type="Gene3D" id="2.30.42.10">
    <property type="match status" value="1"/>
</dbReference>
<dbReference type="EMBL" id="SIHJ01000001">
    <property type="protein sequence ID" value="TWT36987.1"/>
    <property type="molecule type" value="Genomic_DNA"/>
</dbReference>
<keyword evidence="5" id="KW-1185">Reference proteome</keyword>
<accession>A0A5C5VGC1</accession>
<proteinExistence type="predicted"/>
<dbReference type="Pfam" id="PF17820">
    <property type="entry name" value="PDZ_6"/>
    <property type="match status" value="1"/>
</dbReference>
<dbReference type="InterPro" id="IPR041489">
    <property type="entry name" value="PDZ_6"/>
</dbReference>
<feature type="domain" description="PDZ" evidence="3">
    <location>
        <begin position="85"/>
        <end position="115"/>
    </location>
</feature>
<protein>
    <submittedName>
        <fullName evidence="4">PDZ domain (Also known as DHR or GLGF)</fullName>
    </submittedName>
</protein>
<dbReference type="RefSeq" id="WP_146564336.1">
    <property type="nucleotide sequence ID" value="NZ_SIHJ01000001.1"/>
</dbReference>
<evidence type="ECO:0000259" key="3">
    <source>
        <dbReference type="PROSITE" id="PS50106"/>
    </source>
</evidence>